<comment type="caution">
    <text evidence="10">The sequence shown here is derived from an EMBL/GenBank/DDBJ whole genome shotgun (WGS) entry which is preliminary data.</text>
</comment>
<keyword evidence="3 8" id="KW-0479">Metal-binding</keyword>
<dbReference type="EC" id="4.3.99.3" evidence="8"/>
<keyword evidence="2 8" id="KW-0949">S-adenosyl-L-methionine</keyword>
<dbReference type="InterPro" id="IPR058240">
    <property type="entry name" value="rSAM_sf"/>
</dbReference>
<feature type="domain" description="Radical SAM core" evidence="9">
    <location>
        <begin position="18"/>
        <end position="231"/>
    </location>
</feature>
<keyword evidence="1 8" id="KW-0004">4Fe-4S</keyword>
<comment type="function">
    <text evidence="8">Catalyzes the complex heterocyclic radical-mediated conversion of 6-carboxy-5,6,7,8-tetrahydropterin (CPH4) to 7-carboxy-7-deazaguanine (CDG), a step common to the biosynthetic pathways of all 7-deazapurine-containing compounds.</text>
</comment>
<comment type="cofactor">
    <cofactor evidence="8">
        <name>Mg(2+)</name>
        <dbReference type="ChEBI" id="CHEBI:18420"/>
    </cofactor>
</comment>
<feature type="binding site" evidence="8">
    <location>
        <begin position="37"/>
        <end position="39"/>
    </location>
    <ligand>
        <name>S-adenosyl-L-methionine</name>
        <dbReference type="ChEBI" id="CHEBI:59789"/>
    </ligand>
</feature>
<dbReference type="SUPFAM" id="SSF102114">
    <property type="entry name" value="Radical SAM enzymes"/>
    <property type="match status" value="1"/>
</dbReference>
<evidence type="ECO:0000256" key="2">
    <source>
        <dbReference type="ARBA" id="ARBA00022691"/>
    </source>
</evidence>
<feature type="binding site" evidence="8">
    <location>
        <position position="38"/>
    </location>
    <ligand>
        <name>[4Fe-4S] cluster</name>
        <dbReference type="ChEBI" id="CHEBI:49883"/>
        <note>4Fe-4S-S-AdoMet</note>
    </ligand>
</feature>
<dbReference type="UniPathway" id="UPA00391"/>
<evidence type="ECO:0000313" key="11">
    <source>
        <dbReference type="Proteomes" id="UP000077066"/>
    </source>
</evidence>
<dbReference type="GO" id="GO:0000287">
    <property type="term" value="F:magnesium ion binding"/>
    <property type="evidence" value="ECO:0007669"/>
    <property type="project" value="UniProtKB-UniRule"/>
</dbReference>
<keyword evidence="5 8" id="KW-0408">Iron</keyword>
<dbReference type="HAMAP" id="MF_00917">
    <property type="entry name" value="QueE"/>
    <property type="match status" value="1"/>
</dbReference>
<feature type="binding site" evidence="8">
    <location>
        <position position="75"/>
    </location>
    <ligand>
        <name>substrate</name>
    </ligand>
</feature>
<comment type="similarity">
    <text evidence="8">Belongs to the radical SAM superfamily. 7-carboxy-7-deazaguanine synthase family.</text>
</comment>
<feature type="binding site" evidence="8">
    <location>
        <position position="27"/>
    </location>
    <ligand>
        <name>substrate</name>
    </ligand>
</feature>
<comment type="caution">
    <text evidence="8">Lacks conserved residue(s) required for the propagation of feature annotation.</text>
</comment>
<feature type="binding site" evidence="8">
    <location>
        <position position="40"/>
    </location>
    <ligand>
        <name>Mg(2+)</name>
        <dbReference type="ChEBI" id="CHEBI:18420"/>
    </ligand>
</feature>
<comment type="subunit">
    <text evidence="8">Homodimer.</text>
</comment>
<dbReference type="PATRIC" id="fig|55758.3.peg.1337"/>
<dbReference type="InterPro" id="IPR024924">
    <property type="entry name" value="7-CO-7-deazaguanine_synth-like"/>
</dbReference>
<dbReference type="PROSITE" id="PS51918">
    <property type="entry name" value="RADICAL_SAM"/>
    <property type="match status" value="1"/>
</dbReference>
<organism evidence="10 11">
    <name type="scientific">Methanobrevibacter filiformis</name>
    <dbReference type="NCBI Taxonomy" id="55758"/>
    <lineage>
        <taxon>Archaea</taxon>
        <taxon>Methanobacteriati</taxon>
        <taxon>Methanobacteriota</taxon>
        <taxon>Methanomada group</taxon>
        <taxon>Methanobacteria</taxon>
        <taxon>Methanobacteriales</taxon>
        <taxon>Methanobacteriaceae</taxon>
        <taxon>Methanobrevibacter</taxon>
    </lineage>
</organism>
<feature type="binding site" evidence="8">
    <location>
        <begin position="12"/>
        <end position="14"/>
    </location>
    <ligand>
        <name>substrate</name>
    </ligand>
</feature>
<dbReference type="GO" id="GO:1904047">
    <property type="term" value="F:S-adenosyl-L-methionine binding"/>
    <property type="evidence" value="ECO:0007669"/>
    <property type="project" value="UniProtKB-UniRule"/>
</dbReference>
<feature type="binding site" evidence="8">
    <location>
        <position position="77"/>
    </location>
    <ligand>
        <name>S-adenosyl-L-methionine</name>
        <dbReference type="ChEBI" id="CHEBI:59789"/>
    </ligand>
</feature>
<proteinExistence type="inferred from homology"/>
<evidence type="ECO:0000256" key="8">
    <source>
        <dbReference type="HAMAP-Rule" id="MF_00917"/>
    </source>
</evidence>
<dbReference type="CDD" id="cd01335">
    <property type="entry name" value="Radical_SAM"/>
    <property type="match status" value="1"/>
</dbReference>
<sequence length="231" mass="26411">MNAPIVEVFSSIQGEGLLIGRRQIFVRFAGCNLNCNYCDSPESRDLSNGNILSVDEVVDKVKELITPDVHSISFTGGEPLLYVYFINEFLEKLDMKSLIETNGTFPNELNSLKNIDYVSIDIKLKEHFTNSWTDEIFENEIKSLKILMERNINIYCKLVVLPSTDLSHFENVVKDVGDKLQTKEIPLIIQPSSPIGTWKNHKDKLFKFLEIAGKYLDVLLIPQVHKYLDVE</sequence>
<evidence type="ECO:0000313" key="10">
    <source>
        <dbReference type="EMBL" id="KZX12299.1"/>
    </source>
</evidence>
<dbReference type="SFLD" id="SFLDG01067">
    <property type="entry name" value="SPASM/twitch_domain_containing"/>
    <property type="match status" value="1"/>
</dbReference>
<reference evidence="10 11" key="1">
    <citation type="submission" date="2016-04" db="EMBL/GenBank/DDBJ databases">
        <title>Genome sequence of Methanobrevibacter filiformis DSM 11501.</title>
        <authorList>
            <person name="Poehlein A."/>
            <person name="Seedorf H."/>
            <person name="Daniel R."/>
        </authorList>
    </citation>
    <scope>NUCLEOTIDE SEQUENCE [LARGE SCALE GENOMIC DNA]</scope>
    <source>
        <strain evidence="10 11">DSM 11501</strain>
    </source>
</reference>
<dbReference type="GO" id="GO:0051539">
    <property type="term" value="F:4 iron, 4 sulfur cluster binding"/>
    <property type="evidence" value="ECO:0007669"/>
    <property type="project" value="UniProtKB-UniRule"/>
</dbReference>
<comment type="pathway">
    <text evidence="8">Purine metabolism; 7-cyano-7-deazaguanine biosynthesis.</text>
</comment>
<dbReference type="PANTHER" id="PTHR42836:SF1">
    <property type="entry name" value="7-CARBOXY-7-DEAZAGUANINE SYNTHASE"/>
    <property type="match status" value="1"/>
</dbReference>
<protein>
    <recommendedName>
        <fullName evidence="8">7-carboxy-7-deazaguanine synthase</fullName>
        <shortName evidence="8">CDG synthase</shortName>
        <ecNumber evidence="8">4.3.99.3</ecNumber>
    </recommendedName>
    <alternativeName>
        <fullName evidence="8">Archaeosine biosynthesis protein QueE</fullName>
    </alternativeName>
</protein>
<evidence type="ECO:0000259" key="9">
    <source>
        <dbReference type="PROSITE" id="PS51918"/>
    </source>
</evidence>
<dbReference type="InterPro" id="IPR013785">
    <property type="entry name" value="Aldolase_TIM"/>
</dbReference>
<evidence type="ECO:0000256" key="1">
    <source>
        <dbReference type="ARBA" id="ARBA00022485"/>
    </source>
</evidence>
<evidence type="ECO:0000256" key="6">
    <source>
        <dbReference type="ARBA" id="ARBA00023014"/>
    </source>
</evidence>
<comment type="cofactor">
    <cofactor evidence="8">
        <name>[4Fe-4S] cluster</name>
        <dbReference type="ChEBI" id="CHEBI:49883"/>
    </cofactor>
    <text evidence="8">Binds 1 [4Fe-4S] cluster. The cluster is coordinated with 3 cysteines and an exchangeable S-adenosyl-L-methionine.</text>
</comment>
<dbReference type="PIRSF" id="PIRSF000370">
    <property type="entry name" value="QueE"/>
    <property type="match status" value="1"/>
</dbReference>
<dbReference type="STRING" id="55758.MBFIL_11660"/>
<dbReference type="InterPro" id="IPR007197">
    <property type="entry name" value="rSAM"/>
</dbReference>
<evidence type="ECO:0000256" key="7">
    <source>
        <dbReference type="ARBA" id="ARBA00023239"/>
    </source>
</evidence>
<gene>
    <name evidence="8 10" type="primary">queE</name>
    <name evidence="10" type="ORF">MBFIL_11660</name>
</gene>
<dbReference type="Proteomes" id="UP000077066">
    <property type="component" value="Unassembled WGS sequence"/>
</dbReference>
<keyword evidence="7 8" id="KW-0456">Lyase</keyword>
<comment type="cofactor">
    <cofactor evidence="8">
        <name>S-adenosyl-L-methionine</name>
        <dbReference type="ChEBI" id="CHEBI:59789"/>
    </cofactor>
    <text evidence="8">Binds 1 S-adenosyl-L-methionine per subunit.</text>
</comment>
<evidence type="ECO:0000256" key="4">
    <source>
        <dbReference type="ARBA" id="ARBA00022842"/>
    </source>
</evidence>
<keyword evidence="6 8" id="KW-0411">Iron-sulfur</keyword>
<evidence type="ECO:0000256" key="3">
    <source>
        <dbReference type="ARBA" id="ARBA00022723"/>
    </source>
</evidence>
<feature type="binding site" evidence="8">
    <location>
        <position position="35"/>
    </location>
    <ligand>
        <name>[4Fe-4S] cluster</name>
        <dbReference type="ChEBI" id="CHEBI:49883"/>
        <note>4Fe-4S-S-AdoMet</note>
    </ligand>
</feature>
<evidence type="ECO:0000256" key="5">
    <source>
        <dbReference type="ARBA" id="ARBA00023004"/>
    </source>
</evidence>
<dbReference type="OrthoDB" id="7980at2157"/>
<keyword evidence="11" id="KW-1185">Reference proteome</keyword>
<dbReference type="GO" id="GO:0016840">
    <property type="term" value="F:carbon-nitrogen lyase activity"/>
    <property type="evidence" value="ECO:0007669"/>
    <property type="project" value="UniProtKB-UniRule"/>
</dbReference>
<accession>A0A166APE1</accession>
<dbReference type="AlphaFoldDB" id="A0A166APE1"/>
<name>A0A166APE1_9EURY</name>
<dbReference type="EMBL" id="LWMT01000231">
    <property type="protein sequence ID" value="KZX12299.1"/>
    <property type="molecule type" value="Genomic_DNA"/>
</dbReference>
<comment type="catalytic activity">
    <reaction evidence="8">
        <text>6-carboxy-5,6,7,8-tetrahydropterin + H(+) = 7-carboxy-7-carbaguanine + NH4(+)</text>
        <dbReference type="Rhea" id="RHEA:27974"/>
        <dbReference type="ChEBI" id="CHEBI:15378"/>
        <dbReference type="ChEBI" id="CHEBI:28938"/>
        <dbReference type="ChEBI" id="CHEBI:61032"/>
        <dbReference type="ChEBI" id="CHEBI:61036"/>
        <dbReference type="EC" id="4.3.99.3"/>
    </reaction>
</comment>
<dbReference type="RefSeq" id="WP_066972522.1">
    <property type="nucleotide sequence ID" value="NZ_LWMT01000231.1"/>
</dbReference>
<dbReference type="Gene3D" id="3.20.20.70">
    <property type="entry name" value="Aldolase class I"/>
    <property type="match status" value="1"/>
</dbReference>
<keyword evidence="4 8" id="KW-0460">Magnesium</keyword>
<dbReference type="PANTHER" id="PTHR42836">
    <property type="entry name" value="7-CARBOXY-7-DEAZAGUANINE SYNTHASE"/>
    <property type="match status" value="1"/>
</dbReference>
<dbReference type="Pfam" id="PF04055">
    <property type="entry name" value="Radical_SAM"/>
    <property type="match status" value="1"/>
</dbReference>
<feature type="binding site" evidence="8">
    <location>
        <position position="31"/>
    </location>
    <ligand>
        <name>[4Fe-4S] cluster</name>
        <dbReference type="ChEBI" id="CHEBI:49883"/>
        <note>4Fe-4S-S-AdoMet</note>
    </ligand>
</feature>
<dbReference type="SFLD" id="SFLDS00029">
    <property type="entry name" value="Radical_SAM"/>
    <property type="match status" value="1"/>
</dbReference>